<dbReference type="AlphaFoldDB" id="A0A8B6D4P0"/>
<feature type="non-terminal residue" evidence="1">
    <location>
        <position position="87"/>
    </location>
</feature>
<keyword evidence="2" id="KW-1185">Reference proteome</keyword>
<protein>
    <submittedName>
        <fullName evidence="1">Uncharacterized protein</fullName>
    </submittedName>
</protein>
<comment type="caution">
    <text evidence="1">The sequence shown here is derived from an EMBL/GenBank/DDBJ whole genome shotgun (WGS) entry which is preliminary data.</text>
</comment>
<accession>A0A8B6D4P0</accession>
<reference evidence="1" key="1">
    <citation type="submission" date="2018-11" db="EMBL/GenBank/DDBJ databases">
        <authorList>
            <person name="Alioto T."/>
            <person name="Alioto T."/>
        </authorList>
    </citation>
    <scope>NUCLEOTIDE SEQUENCE</scope>
</reference>
<evidence type="ECO:0000313" key="1">
    <source>
        <dbReference type="EMBL" id="VDI13377.1"/>
    </source>
</evidence>
<proteinExistence type="predicted"/>
<sequence length="87" mass="9996">MAPLAEEEENYIRLALLLKGLSPRAVRTYFDSKFPCIDLPSTLNTNKTTLVGLKKNRVLNQVQWNRLFPGHGLALRMQKNVKKRNLC</sequence>
<name>A0A8B6D4P0_MYTGA</name>
<dbReference type="OrthoDB" id="6159696at2759"/>
<gene>
    <name evidence="1" type="ORF">MGAL_10B017928</name>
</gene>
<dbReference type="EMBL" id="UYJE01002752">
    <property type="protein sequence ID" value="VDI13377.1"/>
    <property type="molecule type" value="Genomic_DNA"/>
</dbReference>
<evidence type="ECO:0000313" key="2">
    <source>
        <dbReference type="Proteomes" id="UP000596742"/>
    </source>
</evidence>
<dbReference type="Proteomes" id="UP000596742">
    <property type="component" value="Unassembled WGS sequence"/>
</dbReference>
<organism evidence="1 2">
    <name type="scientific">Mytilus galloprovincialis</name>
    <name type="common">Mediterranean mussel</name>
    <dbReference type="NCBI Taxonomy" id="29158"/>
    <lineage>
        <taxon>Eukaryota</taxon>
        <taxon>Metazoa</taxon>
        <taxon>Spiralia</taxon>
        <taxon>Lophotrochozoa</taxon>
        <taxon>Mollusca</taxon>
        <taxon>Bivalvia</taxon>
        <taxon>Autobranchia</taxon>
        <taxon>Pteriomorphia</taxon>
        <taxon>Mytilida</taxon>
        <taxon>Mytiloidea</taxon>
        <taxon>Mytilidae</taxon>
        <taxon>Mytilinae</taxon>
        <taxon>Mytilus</taxon>
    </lineage>
</organism>